<name>A0A6F9DS91_9ASCI</name>
<dbReference type="GO" id="GO:0005840">
    <property type="term" value="C:ribosome"/>
    <property type="evidence" value="ECO:0007669"/>
    <property type="project" value="UniProtKB-KW"/>
</dbReference>
<reference evidence="1" key="1">
    <citation type="submission" date="2020-04" db="EMBL/GenBank/DDBJ databases">
        <authorList>
            <person name="Neveu A P."/>
        </authorList>
    </citation>
    <scope>NUCLEOTIDE SEQUENCE</scope>
    <source>
        <tissue evidence="1">Whole embryo</tissue>
    </source>
</reference>
<keyword evidence="1" id="KW-0689">Ribosomal protein</keyword>
<dbReference type="EMBL" id="LR789903">
    <property type="protein sequence ID" value="CAB3265765.1"/>
    <property type="molecule type" value="mRNA"/>
</dbReference>
<accession>A0A6F9DS91</accession>
<dbReference type="AlphaFoldDB" id="A0A6F9DS91"/>
<gene>
    <name evidence="1" type="primary">Rps6</name>
</gene>
<sequence length="45" mass="5089">MAQEVSAESLGDEWKVRFVFAQTLFVHMFATDAAKQCCLGLFQMC</sequence>
<proteinExistence type="evidence at transcript level"/>
<keyword evidence="1" id="KW-0687">Ribonucleoprotein</keyword>
<organism evidence="1">
    <name type="scientific">Phallusia mammillata</name>
    <dbReference type="NCBI Taxonomy" id="59560"/>
    <lineage>
        <taxon>Eukaryota</taxon>
        <taxon>Metazoa</taxon>
        <taxon>Chordata</taxon>
        <taxon>Tunicata</taxon>
        <taxon>Ascidiacea</taxon>
        <taxon>Phlebobranchia</taxon>
        <taxon>Ascidiidae</taxon>
        <taxon>Phallusia</taxon>
    </lineage>
</organism>
<evidence type="ECO:0000313" key="1">
    <source>
        <dbReference type="EMBL" id="CAB3265765.1"/>
    </source>
</evidence>
<protein>
    <submittedName>
        <fullName evidence="1">40S ribosomal protein S6-like</fullName>
    </submittedName>
</protein>